<proteinExistence type="predicted"/>
<accession>A0A4Y1RPR9</accession>
<sequence length="110" mass="12301">MREEKGLCKGGWSSCDKIEGVNGSPVVSGIGIRRAPNVSVPKLVVEHFKCNNCDAEIEVPSAQMKLMQTKSTAKYEKKIQELTTQCQLKTKECYEAWMSLTAAMRSWTRS</sequence>
<protein>
    <submittedName>
        <fullName evidence="1">Di-glucose binding protein with Kinesin motor domain</fullName>
    </submittedName>
</protein>
<gene>
    <name evidence="1" type="ORF">Prudu_017339</name>
</gene>
<dbReference type="EMBL" id="AP019302">
    <property type="protein sequence ID" value="BBH05837.1"/>
    <property type="molecule type" value="Genomic_DNA"/>
</dbReference>
<reference evidence="1" key="1">
    <citation type="journal article" date="2019" name="Science">
        <title>Mutation of a bHLH transcription factor allowed almond domestication.</title>
        <authorList>
            <person name="Sanchez-Perez R."/>
            <person name="Pavan S."/>
            <person name="Mazzeo R."/>
            <person name="Moldovan C."/>
            <person name="Aiese Cigliano R."/>
            <person name="Del Cueto J."/>
            <person name="Ricciardi F."/>
            <person name="Lotti C."/>
            <person name="Ricciardi L."/>
            <person name="Dicenta F."/>
            <person name="Lopez-Marques R.L."/>
            <person name="Lindberg Moller B."/>
        </authorList>
    </citation>
    <scope>NUCLEOTIDE SEQUENCE</scope>
</reference>
<name>A0A4Y1RPR9_PRUDU</name>
<dbReference type="AlphaFoldDB" id="A0A4Y1RPR9"/>
<organism evidence="1">
    <name type="scientific">Prunus dulcis</name>
    <name type="common">Almond</name>
    <name type="synonym">Amygdalus dulcis</name>
    <dbReference type="NCBI Taxonomy" id="3755"/>
    <lineage>
        <taxon>Eukaryota</taxon>
        <taxon>Viridiplantae</taxon>
        <taxon>Streptophyta</taxon>
        <taxon>Embryophyta</taxon>
        <taxon>Tracheophyta</taxon>
        <taxon>Spermatophyta</taxon>
        <taxon>Magnoliopsida</taxon>
        <taxon>eudicotyledons</taxon>
        <taxon>Gunneridae</taxon>
        <taxon>Pentapetalae</taxon>
        <taxon>rosids</taxon>
        <taxon>fabids</taxon>
        <taxon>Rosales</taxon>
        <taxon>Rosaceae</taxon>
        <taxon>Amygdaloideae</taxon>
        <taxon>Amygdaleae</taxon>
        <taxon>Prunus</taxon>
    </lineage>
</organism>
<evidence type="ECO:0000313" key="1">
    <source>
        <dbReference type="EMBL" id="BBH05837.1"/>
    </source>
</evidence>